<dbReference type="KEGG" id="kbi:30207421"/>
<feature type="transmembrane region" description="Helical" evidence="2">
    <location>
        <begin position="455"/>
        <end position="473"/>
    </location>
</feature>
<dbReference type="EMBL" id="CP144542">
    <property type="protein sequence ID" value="WVW82308.1"/>
    <property type="molecule type" value="Genomic_DNA"/>
</dbReference>
<evidence type="ECO:0000256" key="2">
    <source>
        <dbReference type="SAM" id="Phobius"/>
    </source>
</evidence>
<name>A0AAJ8K7L1_9TREE</name>
<evidence type="ECO:0000313" key="3">
    <source>
        <dbReference type="EMBL" id="WVW82308.1"/>
    </source>
</evidence>
<feature type="transmembrane region" description="Helical" evidence="2">
    <location>
        <begin position="537"/>
        <end position="562"/>
    </location>
</feature>
<feature type="transmembrane region" description="Helical" evidence="2">
    <location>
        <begin position="334"/>
        <end position="354"/>
    </location>
</feature>
<organism evidence="3 4">
    <name type="scientific">Kwoniella bestiolae CBS 10118</name>
    <dbReference type="NCBI Taxonomy" id="1296100"/>
    <lineage>
        <taxon>Eukaryota</taxon>
        <taxon>Fungi</taxon>
        <taxon>Dikarya</taxon>
        <taxon>Basidiomycota</taxon>
        <taxon>Agaricomycotina</taxon>
        <taxon>Tremellomycetes</taxon>
        <taxon>Tremellales</taxon>
        <taxon>Cryptococcaceae</taxon>
        <taxon>Kwoniella</taxon>
    </lineage>
</organism>
<feature type="transmembrane region" description="Helical" evidence="2">
    <location>
        <begin position="256"/>
        <end position="276"/>
    </location>
</feature>
<keyword evidence="4" id="KW-1185">Reference proteome</keyword>
<keyword evidence="2" id="KW-0472">Membrane</keyword>
<dbReference type="GeneID" id="30207421"/>
<feature type="transmembrane region" description="Helical" evidence="2">
    <location>
        <begin position="296"/>
        <end position="322"/>
    </location>
</feature>
<gene>
    <name evidence="3" type="ORF">I302_104314</name>
</gene>
<feature type="region of interest" description="Disordered" evidence="1">
    <location>
        <begin position="1"/>
        <end position="163"/>
    </location>
</feature>
<accession>A0AAJ8K7L1</accession>
<reference evidence="3" key="2">
    <citation type="submission" date="2024-02" db="EMBL/GenBank/DDBJ databases">
        <title>Comparative genomics of Cryptococcus and Kwoniella reveals pathogenesis evolution and contrasting modes of karyotype evolution via chromosome fusion or intercentromeric recombination.</title>
        <authorList>
            <person name="Coelho M.A."/>
            <person name="David-Palma M."/>
            <person name="Shea T."/>
            <person name="Bowers K."/>
            <person name="McGinley-Smith S."/>
            <person name="Mohammad A.W."/>
            <person name="Gnirke A."/>
            <person name="Yurkov A.M."/>
            <person name="Nowrousian M."/>
            <person name="Sun S."/>
            <person name="Cuomo C.A."/>
            <person name="Heitman J."/>
        </authorList>
    </citation>
    <scope>NUCLEOTIDE SEQUENCE</scope>
    <source>
        <strain evidence="3">CBS 10118</strain>
    </source>
</reference>
<protein>
    <submittedName>
        <fullName evidence="3">Uncharacterized protein</fullName>
    </submittedName>
</protein>
<evidence type="ECO:0000256" key="1">
    <source>
        <dbReference type="SAM" id="MobiDB-lite"/>
    </source>
</evidence>
<reference evidence="3" key="1">
    <citation type="submission" date="2013-07" db="EMBL/GenBank/DDBJ databases">
        <authorList>
            <consortium name="The Broad Institute Genome Sequencing Platform"/>
            <person name="Cuomo C."/>
            <person name="Litvintseva A."/>
            <person name="Chen Y."/>
            <person name="Heitman J."/>
            <person name="Sun S."/>
            <person name="Springer D."/>
            <person name="Dromer F."/>
            <person name="Young S.K."/>
            <person name="Zeng Q."/>
            <person name="Gargeya S."/>
            <person name="Fitzgerald M."/>
            <person name="Abouelleil A."/>
            <person name="Alvarado L."/>
            <person name="Berlin A.M."/>
            <person name="Chapman S.B."/>
            <person name="Dewar J."/>
            <person name="Goldberg J."/>
            <person name="Griggs A."/>
            <person name="Gujja S."/>
            <person name="Hansen M."/>
            <person name="Howarth C."/>
            <person name="Imamovic A."/>
            <person name="Larimer J."/>
            <person name="McCowan C."/>
            <person name="Murphy C."/>
            <person name="Pearson M."/>
            <person name="Priest M."/>
            <person name="Roberts A."/>
            <person name="Saif S."/>
            <person name="Shea T."/>
            <person name="Sykes S."/>
            <person name="Wortman J."/>
            <person name="Nusbaum C."/>
            <person name="Birren B."/>
        </authorList>
    </citation>
    <scope>NUCLEOTIDE SEQUENCE</scope>
    <source>
        <strain evidence="3">CBS 10118</strain>
    </source>
</reference>
<sequence>MPRKSYEQHLAEKAAARRRGSVVESETDAESLFSTTTYQSQPSLSSSSPRLSPHLHQNQRYPNQYSYPHPSITRTISSTSYSSSISSPYQRDRGRSSSPLSNSHQELPNVSFNSFPPPSADTSDNEHPKQAQPPTSSSTHLAVPTSSREIARQKRRDQRKYSNSTLLSSKFDSPLRTSIRYLTRKGMGDNILTIGLIFYVIIKWCVVGLIEQKRIYISGEGINWTKVGEEAMWGVVVYEWVRREGTKGGRSTRSQVIALLTVLLSPLSLLSGNTTVPMSMTLRPLTLLSSTEDHTSLFYLFLSLTINQFHSIWGVGVALYVVGRGIWIGGYEGSKYLGLSLLTGTAALSSRYVVCESDLALWISNSYLISSKKLPIPAILHARIAPWIPSIQNLAKEYCKANVPTITISSLVQTILTQKVQTALSILSMIPPITIVLYSNISLRPGDLSRPSPTISLLPLILFLISMPIYLFSSDTQNVNLPLMPMTLLMSFRGSAARGSEGSGVGGEDEVWRVGVGLNALSIISLVSTEASLTTGLIFTVMTILWITLIGASPLISLVVVVRQISTMIIPSNILEQYIHPTESILLKGVFAAGWFWGMKKLIEGAWALGGLSGGGNKRGKERGRGKSKLV</sequence>
<dbReference type="RefSeq" id="XP_065725916.1">
    <property type="nucleotide sequence ID" value="XM_065869844.1"/>
</dbReference>
<dbReference type="AlphaFoldDB" id="A0AAJ8K7L1"/>
<evidence type="ECO:0000313" key="4">
    <source>
        <dbReference type="Proteomes" id="UP000092730"/>
    </source>
</evidence>
<feature type="transmembrane region" description="Helical" evidence="2">
    <location>
        <begin position="423"/>
        <end position="443"/>
    </location>
</feature>
<dbReference type="Proteomes" id="UP000092730">
    <property type="component" value="Chromosome 2"/>
</dbReference>
<feature type="compositionally biased region" description="Polar residues" evidence="1">
    <location>
        <begin position="132"/>
        <end position="148"/>
    </location>
</feature>
<feature type="compositionally biased region" description="Polar residues" evidence="1">
    <location>
        <begin position="96"/>
        <end position="106"/>
    </location>
</feature>
<keyword evidence="2" id="KW-1133">Transmembrane helix</keyword>
<keyword evidence="2" id="KW-0812">Transmembrane</keyword>
<feature type="transmembrane region" description="Helical" evidence="2">
    <location>
        <begin position="191"/>
        <end position="210"/>
    </location>
</feature>
<feature type="compositionally biased region" description="Basic and acidic residues" evidence="1">
    <location>
        <begin position="1"/>
        <end position="15"/>
    </location>
</feature>
<proteinExistence type="predicted"/>
<feature type="compositionally biased region" description="Low complexity" evidence="1">
    <location>
        <begin position="71"/>
        <end position="87"/>
    </location>
</feature>
<feature type="compositionally biased region" description="Low complexity" evidence="1">
    <location>
        <begin position="34"/>
        <end position="56"/>
    </location>
</feature>